<evidence type="ECO:0000313" key="3">
    <source>
        <dbReference type="Proteomes" id="UP000317169"/>
    </source>
</evidence>
<reference evidence="2 3" key="1">
    <citation type="submission" date="2019-06" db="EMBL/GenBank/DDBJ databases">
        <title>Flavibacter putida gen. nov., sp. nov., a novel marine bacterium of the family Flavobacteriaceae isolated from coastal seawater.</title>
        <authorList>
            <person name="Feng X."/>
        </authorList>
    </citation>
    <scope>NUCLEOTIDE SEQUENCE [LARGE SCALE GENOMIC DNA]</scope>
    <source>
        <strain evidence="2 3">PLHSN227</strain>
    </source>
</reference>
<evidence type="ECO:0000259" key="1">
    <source>
        <dbReference type="Pfam" id="PF13590"/>
    </source>
</evidence>
<comment type="caution">
    <text evidence="2">The sequence shown here is derived from an EMBL/GenBank/DDBJ whole genome shotgun (WGS) entry which is preliminary data.</text>
</comment>
<dbReference type="RefSeq" id="WP_141422462.1">
    <property type="nucleotide sequence ID" value="NZ_VIAR01000013.1"/>
</dbReference>
<keyword evidence="3" id="KW-1185">Reference proteome</keyword>
<evidence type="ECO:0000313" key="2">
    <source>
        <dbReference type="EMBL" id="TQD34812.1"/>
    </source>
</evidence>
<dbReference type="OrthoDB" id="1430233at2"/>
<dbReference type="Proteomes" id="UP000317169">
    <property type="component" value="Unassembled WGS sequence"/>
</dbReference>
<dbReference type="InterPro" id="IPR025411">
    <property type="entry name" value="DUF4136"/>
</dbReference>
<gene>
    <name evidence="2" type="ORF">FKR84_11495</name>
</gene>
<feature type="domain" description="DUF4136" evidence="1">
    <location>
        <begin position="22"/>
        <end position="172"/>
    </location>
</feature>
<organism evidence="2 3">
    <name type="scientific">Haloflavibacter putidus</name>
    <dbReference type="NCBI Taxonomy" id="2576776"/>
    <lineage>
        <taxon>Bacteria</taxon>
        <taxon>Pseudomonadati</taxon>
        <taxon>Bacteroidota</taxon>
        <taxon>Flavobacteriia</taxon>
        <taxon>Flavobacteriales</taxon>
        <taxon>Flavobacteriaceae</taxon>
        <taxon>Haloflavibacter</taxon>
    </lineage>
</organism>
<protein>
    <submittedName>
        <fullName evidence="2">DUF4136 domain-containing protein</fullName>
    </submittedName>
</protein>
<accession>A0A507ZM73</accession>
<dbReference type="EMBL" id="VIAR01000013">
    <property type="protein sequence ID" value="TQD34812.1"/>
    <property type="molecule type" value="Genomic_DNA"/>
</dbReference>
<proteinExistence type="predicted"/>
<dbReference type="PROSITE" id="PS51257">
    <property type="entry name" value="PROKAR_LIPOPROTEIN"/>
    <property type="match status" value="1"/>
</dbReference>
<sequence>MRKLLLLTMISVFLSSCGGPKVFYDYDQNIDFNNFQSFSFYKDMQSGLRPLDQERVQEAIREQLKEQDFATSETPDFKVNFYADFYNERSNSTIGIGVGGGGGRVGGGVSGGIPIGGTKTFISLTVEFVQASNNELYWQAVIESPFNNNTKPEERIAFFNAIIEKALQSYPPEEK</sequence>
<dbReference type="AlphaFoldDB" id="A0A507ZM73"/>
<dbReference type="Gene3D" id="3.30.160.670">
    <property type="match status" value="1"/>
</dbReference>
<dbReference type="Pfam" id="PF13590">
    <property type="entry name" value="DUF4136"/>
    <property type="match status" value="1"/>
</dbReference>
<name>A0A507ZM73_9FLAO</name>